<feature type="non-terminal residue" evidence="1">
    <location>
        <position position="26"/>
    </location>
</feature>
<accession>A0A5J4PHQ1</accession>
<proteinExistence type="predicted"/>
<dbReference type="EMBL" id="SNRY01008509">
    <property type="protein sequence ID" value="KAA6308398.1"/>
    <property type="molecule type" value="Genomic_DNA"/>
</dbReference>
<protein>
    <submittedName>
        <fullName evidence="1">Uncharacterized protein</fullName>
    </submittedName>
</protein>
<sequence length="26" mass="2900">MEGFLGKKLYAPKAANRFMMKLAGLL</sequence>
<evidence type="ECO:0000313" key="1">
    <source>
        <dbReference type="EMBL" id="KAA6308398.1"/>
    </source>
</evidence>
<organism evidence="1">
    <name type="scientific">termite gut metagenome</name>
    <dbReference type="NCBI Taxonomy" id="433724"/>
    <lineage>
        <taxon>unclassified sequences</taxon>
        <taxon>metagenomes</taxon>
        <taxon>organismal metagenomes</taxon>
    </lineage>
</organism>
<comment type="caution">
    <text evidence="1">The sequence shown here is derived from an EMBL/GenBank/DDBJ whole genome shotgun (WGS) entry which is preliminary data.</text>
</comment>
<reference evidence="1" key="1">
    <citation type="submission" date="2019-03" db="EMBL/GenBank/DDBJ databases">
        <title>Single cell metagenomics reveals metabolic interactions within the superorganism composed of flagellate Streblomastix strix and complex community of Bacteroidetes bacteria on its surface.</title>
        <authorList>
            <person name="Treitli S.C."/>
            <person name="Kolisko M."/>
            <person name="Husnik F."/>
            <person name="Keeling P."/>
            <person name="Hampl V."/>
        </authorList>
    </citation>
    <scope>NUCLEOTIDE SEQUENCE</scope>
    <source>
        <strain evidence="1">STM</strain>
    </source>
</reference>
<name>A0A5J4PHQ1_9ZZZZ</name>
<gene>
    <name evidence="1" type="ORF">EZS27_039927</name>
</gene>
<dbReference type="AlphaFoldDB" id="A0A5J4PHQ1"/>